<evidence type="ECO:0000256" key="3">
    <source>
        <dbReference type="SAM" id="MobiDB-lite"/>
    </source>
</evidence>
<dbReference type="Pfam" id="PF07690">
    <property type="entry name" value="MFS_1"/>
    <property type="match status" value="1"/>
</dbReference>
<dbReference type="SUPFAM" id="SSF103473">
    <property type="entry name" value="MFS general substrate transporter"/>
    <property type="match status" value="1"/>
</dbReference>
<keyword evidence="4" id="KW-1133">Transmembrane helix</keyword>
<accession>A0A5C6GE89</accession>
<feature type="transmembrane region" description="Helical" evidence="4">
    <location>
        <begin position="107"/>
        <end position="131"/>
    </location>
</feature>
<evidence type="ECO:0008006" key="7">
    <source>
        <dbReference type="Google" id="ProtNLM"/>
    </source>
</evidence>
<comment type="caution">
    <text evidence="5">The sequence shown here is derived from an EMBL/GenBank/DDBJ whole genome shotgun (WGS) entry which is preliminary data.</text>
</comment>
<keyword evidence="4" id="KW-0812">Transmembrane</keyword>
<keyword evidence="4" id="KW-0472">Membrane</keyword>
<feature type="transmembrane region" description="Helical" evidence="4">
    <location>
        <begin position="368"/>
        <end position="391"/>
    </location>
</feature>
<dbReference type="Proteomes" id="UP000317257">
    <property type="component" value="Unassembled WGS sequence"/>
</dbReference>
<evidence type="ECO:0000256" key="2">
    <source>
        <dbReference type="ARBA" id="ARBA00006727"/>
    </source>
</evidence>
<feature type="transmembrane region" description="Helical" evidence="4">
    <location>
        <begin position="169"/>
        <end position="191"/>
    </location>
</feature>
<comment type="subcellular location">
    <subcellularLocation>
        <location evidence="1">Membrane</location>
        <topology evidence="1">Multi-pass membrane protein</topology>
    </subcellularLocation>
</comment>
<name>A0A5C6GE89_METRR</name>
<reference evidence="6" key="1">
    <citation type="submission" date="2018-12" db="EMBL/GenBank/DDBJ databases">
        <title>The complete genome of Metarhizium rileyi, a key fungal pathogen of Lepidoptera.</title>
        <authorList>
            <person name="Binneck E."/>
            <person name="Lastra C.C.L."/>
            <person name="Sosa-Gomez D.R."/>
        </authorList>
    </citation>
    <scope>NUCLEOTIDE SEQUENCE [LARGE SCALE GENOMIC DNA]</scope>
    <source>
        <strain evidence="6">Cep018-CH2</strain>
    </source>
</reference>
<dbReference type="InterPro" id="IPR011701">
    <property type="entry name" value="MFS"/>
</dbReference>
<dbReference type="GO" id="GO:0016020">
    <property type="term" value="C:membrane"/>
    <property type="evidence" value="ECO:0007669"/>
    <property type="project" value="UniProtKB-SubCell"/>
</dbReference>
<protein>
    <recommendedName>
        <fullName evidence="7">Major facilitator superfamily (MFS) profile domain-containing protein</fullName>
    </recommendedName>
</protein>
<dbReference type="PANTHER" id="PTHR11360:SF315">
    <property type="entry name" value="TRANSPORTER MCH2-RELATED"/>
    <property type="match status" value="1"/>
</dbReference>
<evidence type="ECO:0000256" key="4">
    <source>
        <dbReference type="SAM" id="Phobius"/>
    </source>
</evidence>
<dbReference type="AlphaFoldDB" id="A0A5C6GE89"/>
<evidence type="ECO:0000256" key="1">
    <source>
        <dbReference type="ARBA" id="ARBA00004141"/>
    </source>
</evidence>
<evidence type="ECO:0000313" key="6">
    <source>
        <dbReference type="Proteomes" id="UP000317257"/>
    </source>
</evidence>
<comment type="similarity">
    <text evidence="2">Belongs to the major facilitator superfamily. Monocarboxylate porter (TC 2.A.1.13) family.</text>
</comment>
<gene>
    <name evidence="5" type="ORF">ED733_005279</name>
</gene>
<dbReference type="Gene3D" id="1.20.1250.20">
    <property type="entry name" value="MFS general substrate transporter like domains"/>
    <property type="match status" value="2"/>
</dbReference>
<organism evidence="5 6">
    <name type="scientific">Metarhizium rileyi (strain RCEF 4871)</name>
    <name type="common">Nomuraea rileyi</name>
    <dbReference type="NCBI Taxonomy" id="1649241"/>
    <lineage>
        <taxon>Eukaryota</taxon>
        <taxon>Fungi</taxon>
        <taxon>Dikarya</taxon>
        <taxon>Ascomycota</taxon>
        <taxon>Pezizomycotina</taxon>
        <taxon>Sordariomycetes</taxon>
        <taxon>Hypocreomycetidae</taxon>
        <taxon>Hypocreales</taxon>
        <taxon>Clavicipitaceae</taxon>
        <taxon>Metarhizium</taxon>
    </lineage>
</organism>
<proteinExistence type="inferred from homology"/>
<feature type="transmembrane region" description="Helical" evidence="4">
    <location>
        <begin position="228"/>
        <end position="248"/>
    </location>
</feature>
<dbReference type="PANTHER" id="PTHR11360">
    <property type="entry name" value="MONOCARBOXYLATE TRANSPORTER"/>
    <property type="match status" value="1"/>
</dbReference>
<dbReference type="GO" id="GO:0022857">
    <property type="term" value="F:transmembrane transporter activity"/>
    <property type="evidence" value="ECO:0007669"/>
    <property type="project" value="InterPro"/>
</dbReference>
<feature type="transmembrane region" description="Helical" evidence="4">
    <location>
        <begin position="278"/>
        <end position="299"/>
    </location>
</feature>
<feature type="transmembrane region" description="Helical" evidence="4">
    <location>
        <begin position="403"/>
        <end position="422"/>
    </location>
</feature>
<dbReference type="EMBL" id="SBHS01000005">
    <property type="protein sequence ID" value="TWU76275.1"/>
    <property type="molecule type" value="Genomic_DNA"/>
</dbReference>
<evidence type="ECO:0000313" key="5">
    <source>
        <dbReference type="EMBL" id="TWU76275.1"/>
    </source>
</evidence>
<dbReference type="InterPro" id="IPR050327">
    <property type="entry name" value="Proton-linked_MCT"/>
</dbReference>
<feature type="transmembrane region" description="Helical" evidence="4">
    <location>
        <begin position="197"/>
        <end position="216"/>
    </location>
</feature>
<feature type="transmembrane region" description="Helical" evidence="4">
    <location>
        <begin position="341"/>
        <end position="362"/>
    </location>
</feature>
<sequence>MFPEMASLEVTRNAVHGSRPPSPVPLGDSDVDVDVDAEGRATAQSQWGDGAMANVATAEPVPPNGGYAWVCTFAVFLINAHTWGMSKSWAVIMAQLSAHPEIIKASHFEFGLVGGLSISQALFISPVVTVVRKRIGARWTLLLGTLLIFTSLLTASFSSQIWHLVLSQGFCFGWGMGFTYVTASALLPPWFSSRRSLAVGLATAGSGIGGLIYSIVTDRVIAAWDVGWAYRVLAFAALFANLVASFLLRDLNTKPVSTAPRGLRSSSFNPGDFGRVEVLLIVVWGFATELGYIILLYSLPIYAASIGLSPAQGSIANALLNLGLAVGRPPLGYFSDTLGRISMAGATTFLCAVFCFALWIPAQTFVPLLVFALISGMLCGTFWCTVTPVLAEVVGIGKFANTFGVICIGLVLPTTFAEPIAMRLVAGNTDSNRAFIHAQVFAGFMFFIGSVCLWLLRCWKIFTDVEKRGESMTTLERQHRYWVSWITPQMLFSRQRV</sequence>
<feature type="region of interest" description="Disordered" evidence="3">
    <location>
        <begin position="12"/>
        <end position="32"/>
    </location>
</feature>
<dbReference type="InterPro" id="IPR036259">
    <property type="entry name" value="MFS_trans_sf"/>
</dbReference>
<feature type="transmembrane region" description="Helical" evidence="4">
    <location>
        <begin position="434"/>
        <end position="456"/>
    </location>
</feature>
<feature type="transmembrane region" description="Helical" evidence="4">
    <location>
        <begin position="137"/>
        <end position="157"/>
    </location>
</feature>